<evidence type="ECO:0000259" key="2">
    <source>
        <dbReference type="PROSITE" id="PS50106"/>
    </source>
</evidence>
<dbReference type="SMART" id="SM00228">
    <property type="entry name" value="PDZ"/>
    <property type="match status" value="1"/>
</dbReference>
<dbReference type="InterPro" id="IPR024191">
    <property type="entry name" value="Peptidase_M61"/>
</dbReference>
<organism evidence="3 4">
    <name type="scientific">Sphingomonas alpina</name>
    <dbReference type="NCBI Taxonomy" id="653931"/>
    <lineage>
        <taxon>Bacteria</taxon>
        <taxon>Pseudomonadati</taxon>
        <taxon>Pseudomonadota</taxon>
        <taxon>Alphaproteobacteria</taxon>
        <taxon>Sphingomonadales</taxon>
        <taxon>Sphingomonadaceae</taxon>
        <taxon>Sphingomonas</taxon>
    </lineage>
</organism>
<dbReference type="InterPro" id="IPR001478">
    <property type="entry name" value="PDZ"/>
</dbReference>
<dbReference type="PIRSF" id="PIRSF016493">
    <property type="entry name" value="Glycyl_aminpptds"/>
    <property type="match status" value="1"/>
</dbReference>
<evidence type="ECO:0000313" key="3">
    <source>
        <dbReference type="EMBL" id="QNQ08664.1"/>
    </source>
</evidence>
<dbReference type="InterPro" id="IPR036034">
    <property type="entry name" value="PDZ_sf"/>
</dbReference>
<keyword evidence="4" id="KW-1185">Reference proteome</keyword>
<dbReference type="EMBL" id="CP061038">
    <property type="protein sequence ID" value="QNQ08664.1"/>
    <property type="molecule type" value="Genomic_DNA"/>
</dbReference>
<sequence>MRFRYQLIAVLAASMALPAVAQVTPAVSSSSSRARVALQGVMRLSIDATDVNRAIFTGRLILPVAQAGPMLLLFPRWVPGHHAPSGPISRIAGIHVSSGGRDIAWTRDPVQMHVLHLTVPEGATSIEVDFQYLSPTDPKMGRVEVTPDMIDLQWTSLAPYPQGYASRDMTVEATVRLPAGWGYATALDVASTRDGMVVFKPVDYETLVDSPIVAGRYHRREILDAAATAPVTLDLFADSPESLAAQPEQIAAHRRLVEQAYKLFRSRHFDRYTFLTGLTTQIGGLGAEHHQSSENFTAAGYFTDWAANAPARELLPHEFVHSWNGKFRRGADLLTPTLDAPMRNSLLWVYEGMTRYYGAVLTARAELNTPEEARSNFAVSAALMENRAGRQWRPLLDTTNHSIYAEGAQPWPNWQRGSDYYLEGQLLWLDVDTRMRELSGGRKSLDDFARPFFGVDDGSHRPVPYVFEDVIAGLNAQVPYDWGSLLHEHVEKVAPRAPLDGLARGGYRLVYTDAPTDFFRALEKQRGVMDLSYSIGLVVDADGAIGDVLWDSPAFAAELTIGTHILAVNGQAFEAAKLRQAIGACKGSPRPVTLTVRRGPMVRDATVTCAMGLRYPRLERDPAVPARLDAILAPLK</sequence>
<feature type="chain" id="PRO_5028846056" evidence="1">
    <location>
        <begin position="22"/>
        <end position="636"/>
    </location>
</feature>
<dbReference type="KEGG" id="spap:H3Z74_18230"/>
<reference evidence="3 4" key="1">
    <citation type="submission" date="2020-09" db="EMBL/GenBank/DDBJ databases">
        <title>Sphingomonas sp., a new species isolated from pork steak.</title>
        <authorList>
            <person name="Heidler von Heilborn D."/>
        </authorList>
    </citation>
    <scope>NUCLEOTIDE SEQUENCE [LARGE SCALE GENOMIC DNA]</scope>
    <source>
        <strain evidence="4">S8-3T</strain>
    </source>
</reference>
<dbReference type="CDD" id="cd00136">
    <property type="entry name" value="PDZ_canonical"/>
    <property type="match status" value="1"/>
</dbReference>
<dbReference type="InterPro" id="IPR027268">
    <property type="entry name" value="Peptidase_M4/M1_CTD_sf"/>
</dbReference>
<dbReference type="Pfam" id="PF17899">
    <property type="entry name" value="Peptidase_M61_N"/>
    <property type="match status" value="1"/>
</dbReference>
<dbReference type="InterPro" id="IPR007963">
    <property type="entry name" value="Peptidase_M61_catalytic"/>
</dbReference>
<dbReference type="SUPFAM" id="SSF50156">
    <property type="entry name" value="PDZ domain-like"/>
    <property type="match status" value="1"/>
</dbReference>
<dbReference type="InterPro" id="IPR040756">
    <property type="entry name" value="Peptidase_M61_N"/>
</dbReference>
<dbReference type="AlphaFoldDB" id="A0A7H0LG61"/>
<feature type="signal peptide" evidence="1">
    <location>
        <begin position="1"/>
        <end position="21"/>
    </location>
</feature>
<dbReference type="Gene3D" id="2.60.40.3650">
    <property type="match status" value="1"/>
</dbReference>
<evidence type="ECO:0000256" key="1">
    <source>
        <dbReference type="SAM" id="SignalP"/>
    </source>
</evidence>
<proteinExistence type="predicted"/>
<accession>A0A7H0LG61</accession>
<keyword evidence="1" id="KW-0732">Signal</keyword>
<gene>
    <name evidence="3" type="ORF">H3Z74_18230</name>
</gene>
<dbReference type="PROSITE" id="PS50106">
    <property type="entry name" value="PDZ"/>
    <property type="match status" value="1"/>
</dbReference>
<evidence type="ECO:0000313" key="4">
    <source>
        <dbReference type="Proteomes" id="UP000516148"/>
    </source>
</evidence>
<dbReference type="Proteomes" id="UP000516148">
    <property type="component" value="Chromosome"/>
</dbReference>
<protein>
    <submittedName>
        <fullName evidence="3">M61 family metallopeptidase</fullName>
    </submittedName>
</protein>
<name>A0A7H0LG61_9SPHN</name>
<dbReference type="Gene3D" id="2.30.42.10">
    <property type="match status" value="1"/>
</dbReference>
<dbReference type="Gene3D" id="1.10.390.10">
    <property type="entry name" value="Neutral Protease Domain 2"/>
    <property type="match status" value="1"/>
</dbReference>
<feature type="domain" description="PDZ" evidence="2">
    <location>
        <begin position="519"/>
        <end position="600"/>
    </location>
</feature>
<dbReference type="Pfam" id="PF05299">
    <property type="entry name" value="Peptidase_M61"/>
    <property type="match status" value="1"/>
</dbReference>